<dbReference type="PANTHER" id="PTHR48084:SF1">
    <property type="entry name" value="2-OXOGLUTARATE SYNTHASE SUBUNIT KORB"/>
    <property type="match status" value="1"/>
</dbReference>
<dbReference type="Pfam" id="PF02775">
    <property type="entry name" value="TPP_enzyme_C"/>
    <property type="match status" value="1"/>
</dbReference>
<dbReference type="AlphaFoldDB" id="A0A7V3ZSM2"/>
<dbReference type="Gene3D" id="3.40.50.970">
    <property type="match status" value="1"/>
</dbReference>
<dbReference type="GO" id="GO:0045333">
    <property type="term" value="P:cellular respiration"/>
    <property type="evidence" value="ECO:0007669"/>
    <property type="project" value="UniProtKB-ARBA"/>
</dbReference>
<dbReference type="GO" id="GO:0030976">
    <property type="term" value="F:thiamine pyrophosphate binding"/>
    <property type="evidence" value="ECO:0007669"/>
    <property type="project" value="InterPro"/>
</dbReference>
<keyword evidence="1" id="KW-0560">Oxidoreductase</keyword>
<feature type="domain" description="Thiamine pyrophosphate enzyme TPP-binding" evidence="2">
    <location>
        <begin position="68"/>
        <end position="206"/>
    </location>
</feature>
<dbReference type="PANTHER" id="PTHR48084">
    <property type="entry name" value="2-OXOGLUTARATE OXIDOREDUCTASE SUBUNIT KORB-RELATED"/>
    <property type="match status" value="1"/>
</dbReference>
<dbReference type="EMBL" id="DTDP01000058">
    <property type="protein sequence ID" value="HGK53646.1"/>
    <property type="molecule type" value="Genomic_DNA"/>
</dbReference>
<organism evidence="3">
    <name type="scientific">candidate division WOR-3 bacterium</name>
    <dbReference type="NCBI Taxonomy" id="2052148"/>
    <lineage>
        <taxon>Bacteria</taxon>
        <taxon>Bacteria division WOR-3</taxon>
    </lineage>
</organism>
<name>A0A7V3ZSM2_UNCW3</name>
<evidence type="ECO:0000313" key="3">
    <source>
        <dbReference type="EMBL" id="HGK53646.1"/>
    </source>
</evidence>
<gene>
    <name evidence="4" type="ORF">ENT96_00725</name>
    <name evidence="3" type="ORF">ENU72_01310</name>
</gene>
<sequence>MEETKLIEKVHPLEEYFRKERLPHIWCSGCGLGIAMSSLLYAIKELEIPREKIAIVSGIGCSGRVAGYVRVDSYHTTHGRPIAFATGLKIARPDLNVIVFSGDGDIAAIGGNHLIHAARRNMDITVICVNNFNYGMTGGQFGPTTPLEAITTTTPYGNFEYPFNLPHLAASSGATFVARWTVLHAYQLRQSIKKALSRKGFNFIEVISPCPTGFGRPNKIGEPIDEMRYYKENSVIRNGIDPKEAELSFRGKIVVGEFVEIEKPSYLEIYQKFLEEKGIKK</sequence>
<evidence type="ECO:0000256" key="1">
    <source>
        <dbReference type="ARBA" id="ARBA00023002"/>
    </source>
</evidence>
<protein>
    <submittedName>
        <fullName evidence="3">2-oxoacid:ferredoxin oxidoreductase subunit beta</fullName>
    </submittedName>
</protein>
<evidence type="ECO:0000259" key="2">
    <source>
        <dbReference type="Pfam" id="PF02775"/>
    </source>
</evidence>
<dbReference type="GO" id="GO:0016625">
    <property type="term" value="F:oxidoreductase activity, acting on the aldehyde or oxo group of donors, iron-sulfur protein as acceptor"/>
    <property type="evidence" value="ECO:0007669"/>
    <property type="project" value="UniProtKB-ARBA"/>
</dbReference>
<dbReference type="InterPro" id="IPR029061">
    <property type="entry name" value="THDP-binding"/>
</dbReference>
<dbReference type="InterPro" id="IPR051457">
    <property type="entry name" value="2-oxoacid:Fd_oxidoreductase"/>
</dbReference>
<proteinExistence type="predicted"/>
<accession>A0A7V3ZSM2</accession>
<dbReference type="InterPro" id="IPR011766">
    <property type="entry name" value="TPP_enzyme_TPP-bd"/>
</dbReference>
<dbReference type="EMBL" id="DTAR01000064">
    <property type="protein sequence ID" value="HGM97561.1"/>
    <property type="molecule type" value="Genomic_DNA"/>
</dbReference>
<dbReference type="CDD" id="cd03375">
    <property type="entry name" value="TPP_OGFOR"/>
    <property type="match status" value="1"/>
</dbReference>
<dbReference type="SUPFAM" id="SSF52518">
    <property type="entry name" value="Thiamin diphosphate-binding fold (THDP-binding)"/>
    <property type="match status" value="1"/>
</dbReference>
<reference evidence="3" key="1">
    <citation type="journal article" date="2020" name="mSystems">
        <title>Genome- and Community-Level Interaction Insights into Carbon Utilization and Element Cycling Functions of Hydrothermarchaeota in Hydrothermal Sediment.</title>
        <authorList>
            <person name="Zhou Z."/>
            <person name="Liu Y."/>
            <person name="Xu W."/>
            <person name="Pan J."/>
            <person name="Luo Z.H."/>
            <person name="Li M."/>
        </authorList>
    </citation>
    <scope>NUCLEOTIDE SEQUENCE [LARGE SCALE GENOMIC DNA]</scope>
    <source>
        <strain evidence="4">SpSt-626</strain>
        <strain evidence="3">SpSt-695</strain>
    </source>
</reference>
<evidence type="ECO:0000313" key="4">
    <source>
        <dbReference type="EMBL" id="HGM97561.1"/>
    </source>
</evidence>
<comment type="caution">
    <text evidence="3">The sequence shown here is derived from an EMBL/GenBank/DDBJ whole genome shotgun (WGS) entry which is preliminary data.</text>
</comment>